<dbReference type="AlphaFoldDB" id="A0AAD4NE84"/>
<feature type="region of interest" description="Disordered" evidence="9">
    <location>
        <begin position="142"/>
        <end position="168"/>
    </location>
</feature>
<feature type="transmembrane region" description="Helical" evidence="8">
    <location>
        <begin position="825"/>
        <end position="849"/>
    </location>
</feature>
<dbReference type="Pfam" id="PF04547">
    <property type="entry name" value="Anoctamin"/>
    <property type="match status" value="1"/>
</dbReference>
<evidence type="ECO:0000256" key="6">
    <source>
        <dbReference type="ARBA" id="ARBA00023136"/>
    </source>
</evidence>
<dbReference type="PANTHER" id="PTHR12308">
    <property type="entry name" value="ANOCTAMIN"/>
    <property type="match status" value="1"/>
</dbReference>
<protein>
    <recommendedName>
        <fullName evidence="8">Anoctamin</fullName>
    </recommendedName>
</protein>
<keyword evidence="7" id="KW-0325">Glycoprotein</keyword>
<accession>A0AAD4NE84</accession>
<proteinExistence type="inferred from homology"/>
<comment type="caution">
    <text evidence="8">Lacks conserved residue(s) required for the propagation of feature annotation.</text>
</comment>
<keyword evidence="13" id="KW-1185">Reference proteome</keyword>
<evidence type="ECO:0000256" key="5">
    <source>
        <dbReference type="ARBA" id="ARBA00022989"/>
    </source>
</evidence>
<feature type="transmembrane region" description="Helical" evidence="8">
    <location>
        <begin position="774"/>
        <end position="797"/>
    </location>
</feature>
<keyword evidence="5 8" id="KW-1133">Transmembrane helix</keyword>
<sequence>MNSKRKRLQRLHDEKSFNLDDEEVLLDSSLRKAGTSKGRKITADEGNDFLTGVTSTNPQNSSRKAFNHPEIGMDSFSDKSENIFAIEIPSPMSSDLSKKPKMREGIPGKANRKRYRANSYFSDGTRRIDFVLAYDLAEDATRNNSVDEDEEPSSGASKSSPQRHSDKRRIFETNLQLLGLELEYASGLHTNTHFVLIHAPFQVLLKQAEVMNIKMPVHQNDIRKHTNIMDGAVNMFLRRFKFLDFDEKVKKRIEPPDYFTQPFVEQHLNCFINYEDEKSFFSYCDRSRMVYDLLIRTRYDRGANNKFRFGIERLIQGGSYTAAYPLHDEINYHDKDVNYDTCSDRQLLWETWVKQENICKYQPLNLIKNYFGTKIGFYFAWLGYYTRFLYVISILGVLCVFYGVLTMSEDVPSNDICGEDGVGAKILICPVCEKYCDFTPLSSSCIYAKLTYVFDNGATIFFAAVMSIWATLFLECWKRYHAELAYKWNVLDYEREQEVMRPEFQYRQGKFKTNPVTQQKEPYVPTIEKILRIMGSGVAVLFFLCLVVALVLGIIAYRAIVMHVFFTVEDNEFLQSKAVLVTSVTAAIINLVFILIMNYFYNILALKLTNLECPRTQTDFDNSYALKVFLFQFINFYSSLFYIAFIKGRFSGIPEYDNDRFKSEVSGIRIFGQRLEECDPSGCMVELVIQLFIIMCGKQIFNGFMELAYPIITNWFRKWRLRLPETKKQRTIRLRQESQRDIIDGKASHMPLFERDYFLNPVWEQFLFDEYLEMVIQFGFVTLFVAAFPLAPLFALLNNILEIRLDAYKFIVTTRRPTPQIARNIGIWMTILDLLSNVAVLCNAFVIAFTSDFIPKLYYYLVKHTMYGYIDDSLSYFDSSDIDVRNSNFHNIYRILKANALMITVSNISGGPYSLSGLFLFSFSRYIIPDMPTKVVVQLQRERRETSLCRSNDVEDVAYQPGQETKEETSRNPSPTEQRGLDNFRRLYSNRRQPSLSPRASRTNLSRGGDEANKSQFGNASSSSSSLSPYHFNLDYPQHRQQPTSITIQNVEPIEMDAIPLDPVTRSGIKSSKSKSDSPTDSYYSAKGTPK</sequence>
<dbReference type="Pfam" id="PF16178">
    <property type="entry name" value="Anoct_dimer"/>
    <property type="match status" value="1"/>
</dbReference>
<dbReference type="InterPro" id="IPR007632">
    <property type="entry name" value="Anoctamin"/>
</dbReference>
<evidence type="ECO:0000313" key="13">
    <source>
        <dbReference type="Proteomes" id="UP001201812"/>
    </source>
</evidence>
<reference evidence="12" key="1">
    <citation type="submission" date="2022-01" db="EMBL/GenBank/DDBJ databases">
        <title>Genome Sequence Resource for Two Populations of Ditylenchus destructor, the Migratory Endoparasitic Phytonematode.</title>
        <authorList>
            <person name="Zhang H."/>
            <person name="Lin R."/>
            <person name="Xie B."/>
        </authorList>
    </citation>
    <scope>NUCLEOTIDE SEQUENCE</scope>
    <source>
        <strain evidence="12">BazhouSP</strain>
    </source>
</reference>
<feature type="domain" description="Anoctamin dimerisation" evidence="11">
    <location>
        <begin position="120"/>
        <end position="364"/>
    </location>
</feature>
<feature type="compositionally biased region" description="Basic and acidic residues" evidence="9">
    <location>
        <begin position="96"/>
        <end position="106"/>
    </location>
</feature>
<name>A0AAD4NE84_9BILA</name>
<dbReference type="EMBL" id="JAKKPZ010000001">
    <property type="protein sequence ID" value="KAI1728532.1"/>
    <property type="molecule type" value="Genomic_DNA"/>
</dbReference>
<feature type="transmembrane region" description="Helical" evidence="8">
    <location>
        <begin position="624"/>
        <end position="645"/>
    </location>
</feature>
<dbReference type="Proteomes" id="UP001201812">
    <property type="component" value="Unassembled WGS sequence"/>
</dbReference>
<evidence type="ECO:0000256" key="8">
    <source>
        <dbReference type="RuleBase" id="RU280814"/>
    </source>
</evidence>
<evidence type="ECO:0000256" key="4">
    <source>
        <dbReference type="ARBA" id="ARBA00022692"/>
    </source>
</evidence>
<feature type="region of interest" description="Disordered" evidence="9">
    <location>
        <begin position="91"/>
        <end position="110"/>
    </location>
</feature>
<feature type="transmembrane region" description="Helical" evidence="8">
    <location>
        <begin position="580"/>
        <end position="604"/>
    </location>
</feature>
<keyword evidence="6 8" id="KW-0472">Membrane</keyword>
<feature type="region of interest" description="Disordered" evidence="9">
    <location>
        <begin position="950"/>
        <end position="1040"/>
    </location>
</feature>
<evidence type="ECO:0000256" key="1">
    <source>
        <dbReference type="ARBA" id="ARBA00004651"/>
    </source>
</evidence>
<evidence type="ECO:0000256" key="7">
    <source>
        <dbReference type="ARBA" id="ARBA00023180"/>
    </source>
</evidence>
<dbReference type="InterPro" id="IPR032394">
    <property type="entry name" value="Anoct_dimer"/>
</dbReference>
<dbReference type="GO" id="GO:0005886">
    <property type="term" value="C:plasma membrane"/>
    <property type="evidence" value="ECO:0007669"/>
    <property type="project" value="UniProtKB-SubCell"/>
</dbReference>
<feature type="compositionally biased region" description="Polar residues" evidence="9">
    <location>
        <begin position="990"/>
        <end position="1006"/>
    </location>
</feature>
<feature type="transmembrane region" description="Helical" evidence="8">
    <location>
        <begin position="538"/>
        <end position="560"/>
    </location>
</feature>
<gene>
    <name evidence="12" type="ORF">DdX_00721</name>
</gene>
<evidence type="ECO:0000259" key="10">
    <source>
        <dbReference type="Pfam" id="PF04547"/>
    </source>
</evidence>
<dbReference type="GO" id="GO:0046983">
    <property type="term" value="F:protein dimerization activity"/>
    <property type="evidence" value="ECO:0007669"/>
    <property type="project" value="InterPro"/>
</dbReference>
<comment type="caution">
    <text evidence="12">The sequence shown here is derived from an EMBL/GenBank/DDBJ whole genome shotgun (WGS) entry which is preliminary data.</text>
</comment>
<feature type="transmembrane region" description="Helical" evidence="8">
    <location>
        <begin position="458"/>
        <end position="477"/>
    </location>
</feature>
<feature type="transmembrane region" description="Helical" evidence="8">
    <location>
        <begin position="384"/>
        <end position="405"/>
    </location>
</feature>
<comment type="subcellular location">
    <subcellularLocation>
        <location evidence="1">Cell membrane</location>
        <topology evidence="1">Multi-pass membrane protein</topology>
    </subcellularLocation>
    <subcellularLocation>
        <location evidence="8">Membrane</location>
        <topology evidence="8">Multi-pass membrane protein</topology>
    </subcellularLocation>
</comment>
<keyword evidence="4 8" id="KW-0812">Transmembrane</keyword>
<dbReference type="InterPro" id="IPR049452">
    <property type="entry name" value="Anoctamin_TM"/>
</dbReference>
<evidence type="ECO:0000259" key="11">
    <source>
        <dbReference type="Pfam" id="PF16178"/>
    </source>
</evidence>
<dbReference type="GO" id="GO:0005254">
    <property type="term" value="F:chloride channel activity"/>
    <property type="evidence" value="ECO:0007669"/>
    <property type="project" value="TreeGrafter"/>
</dbReference>
<comment type="similarity">
    <text evidence="2 8">Belongs to the anoctamin family.</text>
</comment>
<organism evidence="12 13">
    <name type="scientific">Ditylenchus destructor</name>
    <dbReference type="NCBI Taxonomy" id="166010"/>
    <lineage>
        <taxon>Eukaryota</taxon>
        <taxon>Metazoa</taxon>
        <taxon>Ecdysozoa</taxon>
        <taxon>Nematoda</taxon>
        <taxon>Chromadorea</taxon>
        <taxon>Rhabditida</taxon>
        <taxon>Tylenchina</taxon>
        <taxon>Tylenchomorpha</taxon>
        <taxon>Sphaerularioidea</taxon>
        <taxon>Anguinidae</taxon>
        <taxon>Anguininae</taxon>
        <taxon>Ditylenchus</taxon>
    </lineage>
</organism>
<feature type="region of interest" description="Disordered" evidence="9">
    <location>
        <begin position="1057"/>
        <end position="1091"/>
    </location>
</feature>
<evidence type="ECO:0000313" key="12">
    <source>
        <dbReference type="EMBL" id="KAI1728532.1"/>
    </source>
</evidence>
<dbReference type="PANTHER" id="PTHR12308:SF84">
    <property type="entry name" value="ANOCTAMIN"/>
    <property type="match status" value="1"/>
</dbReference>
<evidence type="ECO:0000256" key="2">
    <source>
        <dbReference type="ARBA" id="ARBA00009671"/>
    </source>
</evidence>
<evidence type="ECO:0000256" key="9">
    <source>
        <dbReference type="SAM" id="MobiDB-lite"/>
    </source>
</evidence>
<feature type="domain" description="Anoctamin transmembrane" evidence="10">
    <location>
        <begin position="367"/>
        <end position="941"/>
    </location>
</feature>
<evidence type="ECO:0000256" key="3">
    <source>
        <dbReference type="ARBA" id="ARBA00022475"/>
    </source>
</evidence>
<keyword evidence="3" id="KW-1003">Cell membrane</keyword>